<name>A0ABU8MTH8_9PSEU</name>
<keyword evidence="2" id="KW-1185">Reference proteome</keyword>
<comment type="caution">
    <text evidence="1">The sequence shown here is derived from an EMBL/GenBank/DDBJ whole genome shotgun (WGS) entry which is preliminary data.</text>
</comment>
<reference evidence="1 2" key="1">
    <citation type="submission" date="2024-03" db="EMBL/GenBank/DDBJ databases">
        <title>Actinomycetospora sp. OC33-EN08, a novel actinomycete isolated from wild orchid (Aerides multiflora).</title>
        <authorList>
            <person name="Suriyachadkun C."/>
        </authorList>
    </citation>
    <scope>NUCLEOTIDE SEQUENCE [LARGE SCALE GENOMIC DNA]</scope>
    <source>
        <strain evidence="1 2">OC33-EN08</strain>
    </source>
</reference>
<dbReference type="Proteomes" id="UP001385809">
    <property type="component" value="Unassembled WGS sequence"/>
</dbReference>
<evidence type="ECO:0000313" key="2">
    <source>
        <dbReference type="Proteomes" id="UP001385809"/>
    </source>
</evidence>
<protein>
    <submittedName>
        <fullName evidence="1">FAD-dependent oxidoreductase</fullName>
    </submittedName>
</protein>
<dbReference type="Gene3D" id="3.50.50.60">
    <property type="entry name" value="FAD/NAD(P)-binding domain"/>
    <property type="match status" value="1"/>
</dbReference>
<dbReference type="InterPro" id="IPR036188">
    <property type="entry name" value="FAD/NAD-bd_sf"/>
</dbReference>
<dbReference type="EMBL" id="JBBEGN010000011">
    <property type="protein sequence ID" value="MEJ2870253.1"/>
    <property type="molecule type" value="Genomic_DNA"/>
</dbReference>
<sequence length="413" mass="43680">MGGGAAGERRTLNDDVVVAGGGPAGWSAARACARRGLAVTLVDPHPDRAWRQTYGAWADEVPVSGPDALDPSVVAASAPVWAVARRTHRLTGAYAVLDTPALQGALRDDAVSVVAGRVVDVRDRAAVLDDGRRLPAPLVLDATGATQALSRSRRRVGRAAEQTAVGVVVPSAVARRVTGGRLTFMDWRPLHGRPGWPTFLYAIPLGGDDWLLEETSLARRPGLPLADLADRLRRRLVAGGLAADEIPLDDRSRVEHVRFPVDTPAHRSPAGVVPLGAAVPLVHPATGYSVTRSLATATRLADVLAARPDHGAVVDSARRAVGGRPGAAVHVMRRRGLDVLLRMPPADVPEFFERFFTVPPDAQRAYLGAHDDVVGSMGAMLSVFVHLSPRLRRHLIAGSLLGAGSDRSGEDGY</sequence>
<evidence type="ECO:0000313" key="1">
    <source>
        <dbReference type="EMBL" id="MEJ2870253.1"/>
    </source>
</evidence>
<dbReference type="SUPFAM" id="SSF51905">
    <property type="entry name" value="FAD/NAD(P)-binding domain"/>
    <property type="match status" value="1"/>
</dbReference>
<gene>
    <name evidence="1" type="ORF">WCD74_20955</name>
</gene>
<dbReference type="RefSeq" id="WP_337696809.1">
    <property type="nucleotide sequence ID" value="NZ_JBBEGN010000011.1"/>
</dbReference>
<dbReference type="PRINTS" id="PR00411">
    <property type="entry name" value="PNDRDTASEI"/>
</dbReference>
<proteinExistence type="predicted"/>
<dbReference type="PANTHER" id="PTHR39757">
    <property type="match status" value="1"/>
</dbReference>
<dbReference type="Pfam" id="PF05834">
    <property type="entry name" value="Lycopene_cycl"/>
    <property type="match status" value="1"/>
</dbReference>
<organism evidence="1 2">
    <name type="scientific">Actinomycetospora aurantiaca</name>
    <dbReference type="NCBI Taxonomy" id="3129233"/>
    <lineage>
        <taxon>Bacteria</taxon>
        <taxon>Bacillati</taxon>
        <taxon>Actinomycetota</taxon>
        <taxon>Actinomycetes</taxon>
        <taxon>Pseudonocardiales</taxon>
        <taxon>Pseudonocardiaceae</taxon>
        <taxon>Actinomycetospora</taxon>
    </lineage>
</organism>
<dbReference type="PANTHER" id="PTHR39757:SF5">
    <property type="entry name" value="OS02G0190600 PROTEIN"/>
    <property type="match status" value="1"/>
</dbReference>
<accession>A0ABU8MTH8</accession>